<evidence type="ECO:0000313" key="2">
    <source>
        <dbReference type="Proteomes" id="UP000324800"/>
    </source>
</evidence>
<feature type="non-terminal residue" evidence="1">
    <location>
        <position position="144"/>
    </location>
</feature>
<gene>
    <name evidence="1" type="ORF">EZS28_043131</name>
</gene>
<name>A0A5J4TUV0_9EUKA</name>
<accession>A0A5J4TUV0</accession>
<comment type="caution">
    <text evidence="1">The sequence shown here is derived from an EMBL/GenBank/DDBJ whole genome shotgun (WGS) entry which is preliminary data.</text>
</comment>
<dbReference type="Proteomes" id="UP000324800">
    <property type="component" value="Unassembled WGS sequence"/>
</dbReference>
<proteinExistence type="predicted"/>
<reference evidence="1 2" key="1">
    <citation type="submission" date="2019-03" db="EMBL/GenBank/DDBJ databases">
        <title>Single cell metagenomics reveals metabolic interactions within the superorganism composed of flagellate Streblomastix strix and complex community of Bacteroidetes bacteria on its surface.</title>
        <authorList>
            <person name="Treitli S.C."/>
            <person name="Kolisko M."/>
            <person name="Husnik F."/>
            <person name="Keeling P."/>
            <person name="Hampl V."/>
        </authorList>
    </citation>
    <scope>NUCLEOTIDE SEQUENCE [LARGE SCALE GENOMIC DNA]</scope>
    <source>
        <strain evidence="1">ST1C</strain>
    </source>
</reference>
<dbReference type="EMBL" id="SNRW01025690">
    <property type="protein sequence ID" value="KAA6361341.1"/>
    <property type="molecule type" value="Genomic_DNA"/>
</dbReference>
<sequence length="144" mass="16592">MIKQYRRQERTGWIKNIIKVKLRQPLVIKKEKNMKFKTSIILICGLLILVLTSCVQRTTYTITWKNYDGTVLEIDSKVLDGIFPTFDDVTPSRPSTETETYEFVGWDPAITAVTSNQTYTAKFNVIPLINPEITFTIIWKNADG</sequence>
<protein>
    <submittedName>
        <fullName evidence="1">Uncharacterized protein</fullName>
    </submittedName>
</protein>
<dbReference type="AlphaFoldDB" id="A0A5J4TUV0"/>
<evidence type="ECO:0000313" key="1">
    <source>
        <dbReference type="EMBL" id="KAA6361341.1"/>
    </source>
</evidence>
<organism evidence="1 2">
    <name type="scientific">Streblomastix strix</name>
    <dbReference type="NCBI Taxonomy" id="222440"/>
    <lineage>
        <taxon>Eukaryota</taxon>
        <taxon>Metamonada</taxon>
        <taxon>Preaxostyla</taxon>
        <taxon>Oxymonadida</taxon>
        <taxon>Streblomastigidae</taxon>
        <taxon>Streblomastix</taxon>
    </lineage>
</organism>